<accession>A0A3P6T0K5</accession>
<evidence type="ECO:0000313" key="7">
    <source>
        <dbReference type="Proteomes" id="UP000277928"/>
    </source>
</evidence>
<dbReference type="Pfam" id="PF10447">
    <property type="entry name" value="EXOSC1"/>
    <property type="match status" value="1"/>
</dbReference>
<dbReference type="EMBL" id="UYRX01000247">
    <property type="protein sequence ID" value="VDK78477.1"/>
    <property type="molecule type" value="Genomic_DNA"/>
</dbReference>
<evidence type="ECO:0008006" key="8">
    <source>
        <dbReference type="Google" id="ProtNLM"/>
    </source>
</evidence>
<dbReference type="GO" id="GO:0003723">
    <property type="term" value="F:RNA binding"/>
    <property type="evidence" value="ECO:0007669"/>
    <property type="project" value="InterPro"/>
</dbReference>
<dbReference type="InterPro" id="IPR025721">
    <property type="entry name" value="Exosome_cplx_N_dom"/>
</dbReference>
<dbReference type="OrthoDB" id="440760at2759"/>
<keyword evidence="2" id="KW-0963">Cytoplasm</keyword>
<dbReference type="SUPFAM" id="SSF110324">
    <property type="entry name" value="Ribosomal L27 protein-like"/>
    <property type="match status" value="1"/>
</dbReference>
<dbReference type="Gene3D" id="2.40.50.140">
    <property type="entry name" value="Nucleic acid-binding proteins"/>
    <property type="match status" value="1"/>
</dbReference>
<dbReference type="Pfam" id="PF14382">
    <property type="entry name" value="ECR1_N"/>
    <property type="match status" value="1"/>
</dbReference>
<dbReference type="Proteomes" id="UP000277928">
    <property type="component" value="Unassembled WGS sequence"/>
</dbReference>
<dbReference type="InterPro" id="IPR019495">
    <property type="entry name" value="EXOSC1_C"/>
</dbReference>
<sequence>MDGSSNTCSTGEGCSKYVIPGDRLFPISEQLKAGIGTYELFGHIYASLAGTLHMYTTVERGKETKIVEVRRESEKEKRHVMPFVGCIVTAQVQNIGQKFAKCAIHCVECSALSHEFNGILRKEDIMPIEKEKIKLEQCVHPGDIILARVIGFGDNQHSYLLSTVEDELGVVSGIGDLGERMVPCSFNEVKSTITGAREPRKVAHIPDLNP</sequence>
<dbReference type="GO" id="GO:0005730">
    <property type="term" value="C:nucleolus"/>
    <property type="evidence" value="ECO:0007669"/>
    <property type="project" value="UniProtKB-SubCell"/>
</dbReference>
<evidence type="ECO:0000256" key="3">
    <source>
        <dbReference type="ARBA" id="ARBA00022835"/>
    </source>
</evidence>
<keyword evidence="7" id="KW-1185">Reference proteome</keyword>
<organism evidence="6 7">
    <name type="scientific">Litomosoides sigmodontis</name>
    <name type="common">Filarial nematode worm</name>
    <dbReference type="NCBI Taxonomy" id="42156"/>
    <lineage>
        <taxon>Eukaryota</taxon>
        <taxon>Metazoa</taxon>
        <taxon>Ecdysozoa</taxon>
        <taxon>Nematoda</taxon>
        <taxon>Chromadorea</taxon>
        <taxon>Rhabditida</taxon>
        <taxon>Spirurina</taxon>
        <taxon>Spiruromorpha</taxon>
        <taxon>Filarioidea</taxon>
        <taxon>Onchocercidae</taxon>
        <taxon>Litomosoides</taxon>
    </lineage>
</organism>
<protein>
    <recommendedName>
        <fullName evidence="8">Exosome complex component CSL4 C-terminal domain-containing protein</fullName>
    </recommendedName>
</protein>
<keyword evidence="3" id="KW-0271">Exosome</keyword>
<dbReference type="STRING" id="42156.A0A3P6T0K5"/>
<dbReference type="InterPro" id="IPR039771">
    <property type="entry name" value="Csl4"/>
</dbReference>
<reference evidence="6 7" key="1">
    <citation type="submission" date="2018-08" db="EMBL/GenBank/DDBJ databases">
        <authorList>
            <person name="Laetsch R D."/>
            <person name="Stevens L."/>
            <person name="Kumar S."/>
            <person name="Blaxter L. M."/>
        </authorList>
    </citation>
    <scope>NUCLEOTIDE SEQUENCE [LARGE SCALE GENOMIC DNA]</scope>
</reference>
<dbReference type="Gene3D" id="2.40.50.100">
    <property type="match status" value="1"/>
</dbReference>
<dbReference type="GO" id="GO:0005737">
    <property type="term" value="C:cytoplasm"/>
    <property type="evidence" value="ECO:0007669"/>
    <property type="project" value="TreeGrafter"/>
</dbReference>
<dbReference type="InterPro" id="IPR012340">
    <property type="entry name" value="NA-bd_OB-fold"/>
</dbReference>
<evidence type="ECO:0000259" key="4">
    <source>
        <dbReference type="Pfam" id="PF10447"/>
    </source>
</evidence>
<feature type="domain" description="Exosome complex component N-terminal" evidence="5">
    <location>
        <begin position="18"/>
        <end position="54"/>
    </location>
</feature>
<feature type="domain" description="Exosome complex component CSL4 C-terminal" evidence="4">
    <location>
        <begin position="107"/>
        <end position="150"/>
    </location>
</feature>
<dbReference type="GO" id="GO:0006396">
    <property type="term" value="P:RNA processing"/>
    <property type="evidence" value="ECO:0007669"/>
    <property type="project" value="InterPro"/>
</dbReference>
<dbReference type="SUPFAM" id="SSF50249">
    <property type="entry name" value="Nucleic acid-binding proteins"/>
    <property type="match status" value="1"/>
</dbReference>
<evidence type="ECO:0000259" key="5">
    <source>
        <dbReference type="Pfam" id="PF14382"/>
    </source>
</evidence>
<comment type="subcellular location">
    <subcellularLocation>
        <location evidence="1">Nucleus</location>
        <location evidence="1">Nucleolus</location>
    </subcellularLocation>
</comment>
<dbReference type="GO" id="GO:0000176">
    <property type="term" value="C:nuclear exosome (RNase complex)"/>
    <property type="evidence" value="ECO:0007669"/>
    <property type="project" value="TreeGrafter"/>
</dbReference>
<dbReference type="PANTHER" id="PTHR12686:SF8">
    <property type="entry name" value="EXOSOME COMPLEX COMPONENT CSL4"/>
    <property type="match status" value="1"/>
</dbReference>
<proteinExistence type="predicted"/>
<evidence type="ECO:0000313" key="6">
    <source>
        <dbReference type="EMBL" id="VDK78477.1"/>
    </source>
</evidence>
<name>A0A3P6T0K5_LITSI</name>
<dbReference type="PANTHER" id="PTHR12686">
    <property type="entry name" value="3'-5' EXORIBONUCLEASE CSL4-RELATED"/>
    <property type="match status" value="1"/>
</dbReference>
<dbReference type="OMA" id="PMVPVGW"/>
<dbReference type="AlphaFoldDB" id="A0A3P6T0K5"/>
<evidence type="ECO:0000256" key="1">
    <source>
        <dbReference type="ARBA" id="ARBA00004604"/>
    </source>
</evidence>
<evidence type="ECO:0000256" key="2">
    <source>
        <dbReference type="ARBA" id="ARBA00022490"/>
    </source>
</evidence>
<gene>
    <name evidence="6" type="ORF">NLS_LOCUS4090</name>
</gene>